<dbReference type="OrthoDB" id="9797779at2"/>
<comment type="caution">
    <text evidence="1">The sequence shown here is derived from an EMBL/GenBank/DDBJ whole genome shotgun (WGS) entry which is preliminary data.</text>
</comment>
<dbReference type="Pfam" id="PF04463">
    <property type="entry name" value="2-thiour_desulf"/>
    <property type="match status" value="1"/>
</dbReference>
<reference evidence="1 2" key="1">
    <citation type="submission" date="2019-07" db="EMBL/GenBank/DDBJ databases">
        <title>Genomic Encyclopedia of Type Strains, Phase I: the one thousand microbial genomes (KMG-I) project.</title>
        <authorList>
            <person name="Kyrpides N."/>
        </authorList>
    </citation>
    <scope>NUCLEOTIDE SEQUENCE [LARGE SCALE GENOMIC DNA]</scope>
    <source>
        <strain evidence="1 2">DSM 13558</strain>
    </source>
</reference>
<proteinExistence type="predicted"/>
<dbReference type="EMBL" id="VLKH01000011">
    <property type="protein sequence ID" value="TWH77917.1"/>
    <property type="molecule type" value="Genomic_DNA"/>
</dbReference>
<dbReference type="PANTHER" id="PTHR30087:SF1">
    <property type="entry name" value="HYPOTHETICAL CYTOSOLIC PROTEIN"/>
    <property type="match status" value="1"/>
</dbReference>
<keyword evidence="2" id="KW-1185">Reference proteome</keyword>
<organism evidence="1 2">
    <name type="scientific">Sedimentibacter saalensis</name>
    <dbReference type="NCBI Taxonomy" id="130788"/>
    <lineage>
        <taxon>Bacteria</taxon>
        <taxon>Bacillati</taxon>
        <taxon>Bacillota</taxon>
        <taxon>Tissierellia</taxon>
        <taxon>Sedimentibacter</taxon>
    </lineage>
</organism>
<dbReference type="AlphaFoldDB" id="A0A562J468"/>
<gene>
    <name evidence="1" type="ORF">LY60_03105</name>
</gene>
<accession>A0A562J468</accession>
<evidence type="ECO:0000313" key="1">
    <source>
        <dbReference type="EMBL" id="TWH77917.1"/>
    </source>
</evidence>
<dbReference type="PANTHER" id="PTHR30087">
    <property type="entry name" value="INNER MEMBRANE PROTEIN"/>
    <property type="match status" value="1"/>
</dbReference>
<dbReference type="RefSeq" id="WP_145085758.1">
    <property type="nucleotide sequence ID" value="NZ_DAMBUX010000006.1"/>
</dbReference>
<dbReference type="Proteomes" id="UP000315343">
    <property type="component" value="Unassembled WGS sequence"/>
</dbReference>
<dbReference type="InterPro" id="IPR007553">
    <property type="entry name" value="2-thiour_desulf"/>
</dbReference>
<sequence length="144" mass="16112">MENNYEYIVSACLCGENCRYDGKSTLSEKIKRLVDEGKAIMVCPEVDGGLPIPRHPCEIRNSKVVNNNNEDKTEEFVSGAKKVLELAKKHNIKKAILKEKSPSCGSSFIYDGTFSRKLIKGQGITTELLRKNGIEVISDEEFNK</sequence>
<name>A0A562J468_9FIRM</name>
<protein>
    <submittedName>
        <fullName evidence="1">Uncharacterized protein YbbK (DUF523 family)</fullName>
    </submittedName>
</protein>
<evidence type="ECO:0000313" key="2">
    <source>
        <dbReference type="Proteomes" id="UP000315343"/>
    </source>
</evidence>